<dbReference type="CDD" id="cd00430">
    <property type="entry name" value="PLPDE_III_AR"/>
    <property type="match status" value="1"/>
</dbReference>
<dbReference type="InterPro" id="IPR009006">
    <property type="entry name" value="Ala_racemase/Decarboxylase_C"/>
</dbReference>
<keyword evidence="3 5" id="KW-0663">Pyridoxal phosphate</keyword>
<dbReference type="InterPro" id="IPR029066">
    <property type="entry name" value="PLP-binding_barrel"/>
</dbReference>
<evidence type="ECO:0000256" key="4">
    <source>
        <dbReference type="ARBA" id="ARBA00023235"/>
    </source>
</evidence>
<dbReference type="PANTHER" id="PTHR30511">
    <property type="entry name" value="ALANINE RACEMASE"/>
    <property type="match status" value="1"/>
</dbReference>
<feature type="binding site" evidence="5 7">
    <location>
        <position position="320"/>
    </location>
    <ligand>
        <name>substrate</name>
    </ligand>
</feature>
<dbReference type="GO" id="GO:0005829">
    <property type="term" value="C:cytosol"/>
    <property type="evidence" value="ECO:0007669"/>
    <property type="project" value="TreeGrafter"/>
</dbReference>
<dbReference type="SUPFAM" id="SSF51419">
    <property type="entry name" value="PLP-binding barrel"/>
    <property type="match status" value="1"/>
</dbReference>
<protein>
    <recommendedName>
        <fullName evidence="5">Alanine racemase</fullName>
        <ecNumber evidence="5">5.1.1.1</ecNumber>
    </recommendedName>
</protein>
<dbReference type="Pfam" id="PF01168">
    <property type="entry name" value="Ala_racemase_N"/>
    <property type="match status" value="1"/>
</dbReference>
<dbReference type="GO" id="GO:0030632">
    <property type="term" value="P:D-alanine biosynthetic process"/>
    <property type="evidence" value="ECO:0007669"/>
    <property type="project" value="UniProtKB-UniRule"/>
</dbReference>
<evidence type="ECO:0000313" key="9">
    <source>
        <dbReference type="EMBL" id="MBB5174215.1"/>
    </source>
</evidence>
<accession>A0A840QS75</accession>
<keyword evidence="10" id="KW-1185">Reference proteome</keyword>
<dbReference type="PANTHER" id="PTHR30511:SF0">
    <property type="entry name" value="ALANINE RACEMASE, CATABOLIC-RELATED"/>
    <property type="match status" value="1"/>
</dbReference>
<dbReference type="EMBL" id="JACHHB010000011">
    <property type="protein sequence ID" value="MBB5174215.1"/>
    <property type="molecule type" value="Genomic_DNA"/>
</dbReference>
<feature type="active site" description="Proton acceptor; specific for L-alanine" evidence="5">
    <location>
        <position position="272"/>
    </location>
</feature>
<dbReference type="EC" id="5.1.1.1" evidence="5"/>
<dbReference type="PROSITE" id="PS00395">
    <property type="entry name" value="ALANINE_RACEMASE"/>
    <property type="match status" value="1"/>
</dbReference>
<sequence length="390" mass="44013">MGERQPFYRDTWVEVNLDEVEKNIHNFQSWLPDETQMMAVVKANGYGHGAEHVARVALRLGVPYIGVATLDEALALRKTGVTAPVLVLGYIRPQDTKLAAEYSIALTVFQADWLDQASKVIEDDDLINCHLKIDTGMARIGIRTEKEGHAVVKRIRDSKNFQLEGVYTHFATADELDASYADEQKNRFDRMLRWLKKEHPEPIKYIHAGNSATALRHLDKVYNMVRVGISMYGLTPADEIAEHLPFELHEAFSLHSRLVHVKKLSAGEAISYGATYQAQKDEWIGTVPIGYADGWIRENATQGEVLVNGVRCPIVGRICMDQMMVLLPHRVEVGEKVTLIGRQQEDMISVAEVARRLGTITYEIPCMISYRVPRAVWKGGKMVQIDNDVF</sequence>
<evidence type="ECO:0000256" key="2">
    <source>
        <dbReference type="ARBA" id="ARBA00001933"/>
    </source>
</evidence>
<comment type="similarity">
    <text evidence="5">Belongs to the alanine racemase family.</text>
</comment>
<feature type="active site" description="Proton acceptor; specific for D-alanine" evidence="5">
    <location>
        <position position="42"/>
    </location>
</feature>
<dbReference type="InterPro" id="IPR020622">
    <property type="entry name" value="Ala_racemase_pyridoxalP-BS"/>
</dbReference>
<proteinExistence type="inferred from homology"/>
<dbReference type="PRINTS" id="PR00992">
    <property type="entry name" value="ALARACEMASE"/>
</dbReference>
<reference evidence="9 10" key="1">
    <citation type="submission" date="2020-08" db="EMBL/GenBank/DDBJ databases">
        <title>Genomic Encyclopedia of Type Strains, Phase IV (KMG-IV): sequencing the most valuable type-strain genomes for metagenomic binning, comparative biology and taxonomic classification.</title>
        <authorList>
            <person name="Goeker M."/>
        </authorList>
    </citation>
    <scope>NUCLEOTIDE SEQUENCE [LARGE SCALE GENOMIC DNA]</scope>
    <source>
        <strain evidence="9 10">DSM 24696</strain>
    </source>
</reference>
<dbReference type="InterPro" id="IPR001608">
    <property type="entry name" value="Ala_racemase_N"/>
</dbReference>
<keyword evidence="4 5" id="KW-0413">Isomerase</keyword>
<evidence type="ECO:0000256" key="5">
    <source>
        <dbReference type="HAMAP-Rule" id="MF_01201"/>
    </source>
</evidence>
<comment type="cofactor">
    <cofactor evidence="2 5 6">
        <name>pyridoxal 5'-phosphate</name>
        <dbReference type="ChEBI" id="CHEBI:597326"/>
    </cofactor>
</comment>
<dbReference type="UniPathway" id="UPA00042">
    <property type="reaction ID" value="UER00497"/>
</dbReference>
<dbReference type="InterPro" id="IPR011079">
    <property type="entry name" value="Ala_racemase_C"/>
</dbReference>
<name>A0A840QS75_9BACI</name>
<dbReference type="AlphaFoldDB" id="A0A840QS75"/>
<dbReference type="FunFam" id="3.20.20.10:FF:000002">
    <property type="entry name" value="Alanine racemase"/>
    <property type="match status" value="1"/>
</dbReference>
<dbReference type="SMART" id="SM01005">
    <property type="entry name" value="Ala_racemase_C"/>
    <property type="match status" value="1"/>
</dbReference>
<feature type="binding site" evidence="5 7">
    <location>
        <position position="139"/>
    </location>
    <ligand>
        <name>substrate</name>
    </ligand>
</feature>
<organism evidence="9 10">
    <name type="scientific">Texcoconibacillus texcoconensis</name>
    <dbReference type="NCBI Taxonomy" id="1095777"/>
    <lineage>
        <taxon>Bacteria</taxon>
        <taxon>Bacillati</taxon>
        <taxon>Bacillota</taxon>
        <taxon>Bacilli</taxon>
        <taxon>Bacillales</taxon>
        <taxon>Bacillaceae</taxon>
        <taxon>Texcoconibacillus</taxon>
    </lineage>
</organism>
<dbReference type="NCBIfam" id="TIGR00492">
    <property type="entry name" value="alr"/>
    <property type="match status" value="1"/>
</dbReference>
<dbReference type="RefSeq" id="WP_246421660.1">
    <property type="nucleotide sequence ID" value="NZ_JACHHB010000011.1"/>
</dbReference>
<evidence type="ECO:0000259" key="8">
    <source>
        <dbReference type="SMART" id="SM01005"/>
    </source>
</evidence>
<dbReference type="Gene3D" id="2.40.37.10">
    <property type="entry name" value="Lyase, Ornithine Decarboxylase, Chain A, domain 1"/>
    <property type="match status" value="1"/>
</dbReference>
<dbReference type="HAMAP" id="MF_01201">
    <property type="entry name" value="Ala_racemase"/>
    <property type="match status" value="1"/>
</dbReference>
<evidence type="ECO:0000256" key="1">
    <source>
        <dbReference type="ARBA" id="ARBA00000316"/>
    </source>
</evidence>
<dbReference type="Gene3D" id="3.20.20.10">
    <property type="entry name" value="Alanine racemase"/>
    <property type="match status" value="1"/>
</dbReference>
<dbReference type="GO" id="GO:0008784">
    <property type="term" value="F:alanine racemase activity"/>
    <property type="evidence" value="ECO:0007669"/>
    <property type="project" value="UniProtKB-UniRule"/>
</dbReference>
<comment type="pathway">
    <text evidence="5">Amino-acid biosynthesis; D-alanine biosynthesis; D-alanine from L-alanine: step 1/1.</text>
</comment>
<dbReference type="SUPFAM" id="SSF50621">
    <property type="entry name" value="Alanine racemase C-terminal domain-like"/>
    <property type="match status" value="1"/>
</dbReference>
<comment type="function">
    <text evidence="5">Catalyzes the interconversion of L-alanine and D-alanine. May also act on other amino acids.</text>
</comment>
<evidence type="ECO:0000256" key="6">
    <source>
        <dbReference type="PIRSR" id="PIRSR600821-50"/>
    </source>
</evidence>
<dbReference type="InterPro" id="IPR000821">
    <property type="entry name" value="Ala_racemase"/>
</dbReference>
<feature type="domain" description="Alanine racemase C-terminal" evidence="8">
    <location>
        <begin position="251"/>
        <end position="377"/>
    </location>
</feature>
<dbReference type="FunFam" id="2.40.37.10:FF:000006">
    <property type="entry name" value="Alanine racemase"/>
    <property type="match status" value="1"/>
</dbReference>
<dbReference type="Proteomes" id="UP000551878">
    <property type="component" value="Unassembled WGS sequence"/>
</dbReference>
<evidence type="ECO:0000256" key="3">
    <source>
        <dbReference type="ARBA" id="ARBA00022898"/>
    </source>
</evidence>
<dbReference type="Pfam" id="PF00842">
    <property type="entry name" value="Ala_racemase_C"/>
    <property type="match status" value="1"/>
</dbReference>
<evidence type="ECO:0000313" key="10">
    <source>
        <dbReference type="Proteomes" id="UP000551878"/>
    </source>
</evidence>
<comment type="caution">
    <text evidence="9">The sequence shown here is derived from an EMBL/GenBank/DDBJ whole genome shotgun (WGS) entry which is preliminary data.</text>
</comment>
<gene>
    <name evidence="9" type="ORF">HNQ41_002409</name>
</gene>
<dbReference type="GO" id="GO:0009252">
    <property type="term" value="P:peptidoglycan biosynthetic process"/>
    <property type="evidence" value="ECO:0007669"/>
    <property type="project" value="TreeGrafter"/>
</dbReference>
<comment type="catalytic activity">
    <reaction evidence="1 5">
        <text>L-alanine = D-alanine</text>
        <dbReference type="Rhea" id="RHEA:20249"/>
        <dbReference type="ChEBI" id="CHEBI:57416"/>
        <dbReference type="ChEBI" id="CHEBI:57972"/>
        <dbReference type="EC" id="5.1.1.1"/>
    </reaction>
</comment>
<evidence type="ECO:0000256" key="7">
    <source>
        <dbReference type="PIRSR" id="PIRSR600821-52"/>
    </source>
</evidence>
<feature type="modified residue" description="N6-(pyridoxal phosphate)lysine" evidence="5 6">
    <location>
        <position position="42"/>
    </location>
</feature>
<dbReference type="GO" id="GO:0030170">
    <property type="term" value="F:pyridoxal phosphate binding"/>
    <property type="evidence" value="ECO:0007669"/>
    <property type="project" value="UniProtKB-UniRule"/>
</dbReference>